<reference evidence="1 2" key="1">
    <citation type="submission" date="2017-06" db="EMBL/GenBank/DDBJ databases">
        <title>A platform for efficient transgenesis in Macrostomum lignano, a flatworm model organism for stem cell research.</title>
        <authorList>
            <person name="Berezikov E."/>
        </authorList>
    </citation>
    <scope>NUCLEOTIDE SEQUENCE [LARGE SCALE GENOMIC DNA]</scope>
    <source>
        <strain evidence="1">DV1</strain>
        <tissue evidence="1">Whole organism</tissue>
    </source>
</reference>
<keyword evidence="2" id="KW-1185">Reference proteome</keyword>
<dbReference type="Proteomes" id="UP000215902">
    <property type="component" value="Unassembled WGS sequence"/>
</dbReference>
<sequence length="97" mass="10957">MDAFITELLNLDPAMLGLDELEQQAIELERQNQCASSVAKEIAAERRFENFVALHNLKLDLASCLPKELARFLRYFYATSSNLCLSEILCLICCQGN</sequence>
<organism evidence="1 2">
    <name type="scientific">Macrostomum lignano</name>
    <dbReference type="NCBI Taxonomy" id="282301"/>
    <lineage>
        <taxon>Eukaryota</taxon>
        <taxon>Metazoa</taxon>
        <taxon>Spiralia</taxon>
        <taxon>Lophotrochozoa</taxon>
        <taxon>Platyhelminthes</taxon>
        <taxon>Rhabditophora</taxon>
        <taxon>Macrostomorpha</taxon>
        <taxon>Macrostomida</taxon>
        <taxon>Macrostomidae</taxon>
        <taxon>Macrostomum</taxon>
    </lineage>
</organism>
<proteinExistence type="predicted"/>
<dbReference type="EMBL" id="NIVC01001000">
    <property type="protein sequence ID" value="PAA73674.1"/>
    <property type="molecule type" value="Genomic_DNA"/>
</dbReference>
<accession>A0A267FKE3</accession>
<evidence type="ECO:0000313" key="1">
    <source>
        <dbReference type="EMBL" id="PAA73674.1"/>
    </source>
</evidence>
<evidence type="ECO:0000313" key="2">
    <source>
        <dbReference type="Proteomes" id="UP000215902"/>
    </source>
</evidence>
<protein>
    <submittedName>
        <fullName evidence="1">Uncharacterized protein</fullName>
    </submittedName>
</protein>
<dbReference type="AlphaFoldDB" id="A0A267FKE3"/>
<comment type="caution">
    <text evidence="1">The sequence shown here is derived from an EMBL/GenBank/DDBJ whole genome shotgun (WGS) entry which is preliminary data.</text>
</comment>
<gene>
    <name evidence="1" type="ORF">BOX15_Mlig021408g1</name>
</gene>
<name>A0A267FKE3_9PLAT</name>